<evidence type="ECO:0000259" key="7">
    <source>
        <dbReference type="PROSITE" id="PS50011"/>
    </source>
</evidence>
<keyword evidence="3" id="KW-0418">Kinase</keyword>
<keyword evidence="8" id="KW-1185">Reference proteome</keyword>
<evidence type="ECO:0000313" key="9">
    <source>
        <dbReference type="WBParaSite" id="PSAMB.scaffold4851size13349.g25336.t1"/>
    </source>
</evidence>
<dbReference type="InterPro" id="IPR008271">
    <property type="entry name" value="Ser/Thr_kinase_AS"/>
</dbReference>
<dbReference type="PROSITE" id="PS00108">
    <property type="entry name" value="PROTEIN_KINASE_ST"/>
    <property type="match status" value="1"/>
</dbReference>
<evidence type="ECO:0000256" key="4">
    <source>
        <dbReference type="ARBA" id="ARBA00022840"/>
    </source>
</evidence>
<dbReference type="AlphaFoldDB" id="A0A914WU18"/>
<comment type="similarity">
    <text evidence="6">Belongs to the protein kinase superfamily.</text>
</comment>
<dbReference type="PANTHER" id="PTHR48016">
    <property type="entry name" value="MAP KINASE KINASE KINASE SSK2-RELATED-RELATED"/>
    <property type="match status" value="1"/>
</dbReference>
<dbReference type="PROSITE" id="PS50011">
    <property type="entry name" value="PROTEIN_KINASE_DOM"/>
    <property type="match status" value="1"/>
</dbReference>
<feature type="binding site" evidence="5">
    <location>
        <position position="60"/>
    </location>
    <ligand>
        <name>ATP</name>
        <dbReference type="ChEBI" id="CHEBI:30616"/>
    </ligand>
</feature>
<reference evidence="9" key="1">
    <citation type="submission" date="2022-11" db="UniProtKB">
        <authorList>
            <consortium name="WormBaseParasite"/>
        </authorList>
    </citation>
    <scope>IDENTIFICATION</scope>
</reference>
<evidence type="ECO:0000256" key="1">
    <source>
        <dbReference type="ARBA" id="ARBA00022679"/>
    </source>
</evidence>
<evidence type="ECO:0000256" key="6">
    <source>
        <dbReference type="RuleBase" id="RU000304"/>
    </source>
</evidence>
<dbReference type="SUPFAM" id="SSF81901">
    <property type="entry name" value="HCP-like"/>
    <property type="match status" value="1"/>
</dbReference>
<organism evidence="8 9">
    <name type="scientific">Plectus sambesii</name>
    <dbReference type="NCBI Taxonomy" id="2011161"/>
    <lineage>
        <taxon>Eukaryota</taxon>
        <taxon>Metazoa</taxon>
        <taxon>Ecdysozoa</taxon>
        <taxon>Nematoda</taxon>
        <taxon>Chromadorea</taxon>
        <taxon>Plectida</taxon>
        <taxon>Plectina</taxon>
        <taxon>Plectoidea</taxon>
        <taxon>Plectidae</taxon>
        <taxon>Plectus</taxon>
    </lineage>
</organism>
<dbReference type="PANTHER" id="PTHR48016:SF56">
    <property type="entry name" value="MAPKK KINASE"/>
    <property type="match status" value="1"/>
</dbReference>
<keyword evidence="4 5" id="KW-0067">ATP-binding</keyword>
<keyword evidence="1" id="KW-0808">Transferase</keyword>
<dbReference type="SUPFAM" id="SSF56112">
    <property type="entry name" value="Protein kinase-like (PK-like)"/>
    <property type="match status" value="1"/>
</dbReference>
<dbReference type="SMART" id="SM00671">
    <property type="entry name" value="SEL1"/>
    <property type="match status" value="1"/>
</dbReference>
<dbReference type="GO" id="GO:0005524">
    <property type="term" value="F:ATP binding"/>
    <property type="evidence" value="ECO:0007669"/>
    <property type="project" value="UniProtKB-UniRule"/>
</dbReference>
<keyword evidence="6" id="KW-0723">Serine/threonine-protein kinase</keyword>
<dbReference type="InterPro" id="IPR000719">
    <property type="entry name" value="Prot_kinase_dom"/>
</dbReference>
<dbReference type="InterPro" id="IPR017441">
    <property type="entry name" value="Protein_kinase_ATP_BS"/>
</dbReference>
<protein>
    <submittedName>
        <fullName evidence="9">Protein kinase domain-containing protein</fullName>
    </submittedName>
</protein>
<evidence type="ECO:0000256" key="3">
    <source>
        <dbReference type="ARBA" id="ARBA00022777"/>
    </source>
</evidence>
<dbReference type="InterPro" id="IPR011009">
    <property type="entry name" value="Kinase-like_dom_sf"/>
</dbReference>
<dbReference type="WBParaSite" id="PSAMB.scaffold4851size13349.g25336.t1">
    <property type="protein sequence ID" value="PSAMB.scaffold4851size13349.g25336.t1"/>
    <property type="gene ID" value="PSAMB.scaffold4851size13349.g25336"/>
</dbReference>
<proteinExistence type="inferred from homology"/>
<accession>A0A914WU18</accession>
<dbReference type="InterPro" id="IPR050538">
    <property type="entry name" value="MAP_kinase_kinase_kinase"/>
</dbReference>
<evidence type="ECO:0000256" key="2">
    <source>
        <dbReference type="ARBA" id="ARBA00022741"/>
    </source>
</evidence>
<dbReference type="Proteomes" id="UP000887566">
    <property type="component" value="Unplaced"/>
</dbReference>
<evidence type="ECO:0000313" key="8">
    <source>
        <dbReference type="Proteomes" id="UP000887566"/>
    </source>
</evidence>
<sequence>MVTHATVKVNLESLIAEEELKQLKDIRVKTVPKKLDQIGEGAYGKVYVFQFDDGSFRAGKKPRISLFNKSAEEERQIKKHLTHALREMKLLHQLNHERIIGFFGFYLDQSQIIIFMEVMQGSVKDEIIKKGYLSEIEAMNYITQAAEGLVYLHSRKPKAIVHRDIKCENLLLTTEKNVKLADFGLAVDLAISSGSVSLSSNAPTTFAGTQYFIAPEAIGKMDQPEAYGRKSDIWSLACTLVQMITGRDDAEPSAADAQCQLGYDYYIGRDVTQSDEDAVEWFRRSAEQGPGKACLNQMKKLSNGTENQLNKEMQMGSIASEFCTNMGKVCLNQMKRLSNGTEEQQNKEMQMGNLTLDKHMDMVEACLNQMKKLSNGTPKPLNKEMQMRSLIWEIYVELE</sequence>
<dbReference type="GO" id="GO:0004674">
    <property type="term" value="F:protein serine/threonine kinase activity"/>
    <property type="evidence" value="ECO:0007669"/>
    <property type="project" value="UniProtKB-KW"/>
</dbReference>
<dbReference type="Gene3D" id="1.10.510.10">
    <property type="entry name" value="Transferase(Phosphotransferase) domain 1"/>
    <property type="match status" value="1"/>
</dbReference>
<name>A0A914WU18_9BILA</name>
<dbReference type="PROSITE" id="PS00107">
    <property type="entry name" value="PROTEIN_KINASE_ATP"/>
    <property type="match status" value="1"/>
</dbReference>
<dbReference type="SMART" id="SM00220">
    <property type="entry name" value="S_TKc"/>
    <property type="match status" value="1"/>
</dbReference>
<dbReference type="InterPro" id="IPR006597">
    <property type="entry name" value="Sel1-like"/>
</dbReference>
<keyword evidence="2 5" id="KW-0547">Nucleotide-binding</keyword>
<dbReference type="Pfam" id="PF00069">
    <property type="entry name" value="Pkinase"/>
    <property type="match status" value="1"/>
</dbReference>
<evidence type="ECO:0000256" key="5">
    <source>
        <dbReference type="PROSITE-ProRule" id="PRU10141"/>
    </source>
</evidence>
<feature type="domain" description="Protein kinase" evidence="7">
    <location>
        <begin position="32"/>
        <end position="391"/>
    </location>
</feature>